<dbReference type="PROSITE" id="PS52029">
    <property type="entry name" value="LD_TPASE"/>
    <property type="match status" value="1"/>
</dbReference>
<dbReference type="InterPro" id="IPR038063">
    <property type="entry name" value="Transpep_catalytic_dom"/>
</dbReference>
<dbReference type="Gene3D" id="2.40.440.10">
    <property type="entry name" value="L,D-transpeptidase catalytic domain-like"/>
    <property type="match status" value="1"/>
</dbReference>
<evidence type="ECO:0000256" key="3">
    <source>
        <dbReference type="ARBA" id="ARBA00022679"/>
    </source>
</evidence>
<dbReference type="UniPathway" id="UPA00219"/>
<dbReference type="InterPro" id="IPR032710">
    <property type="entry name" value="NTF2-like_dom_sf"/>
</dbReference>
<dbReference type="EMBL" id="CP019070">
    <property type="protein sequence ID" value="APW67004.1"/>
    <property type="molecule type" value="Genomic_DNA"/>
</dbReference>
<feature type="domain" description="L,D-TPase catalytic" evidence="8">
    <location>
        <begin position="68"/>
        <end position="199"/>
    </location>
</feature>
<protein>
    <recommendedName>
        <fullName evidence="8">L,D-TPase catalytic domain-containing protein</fullName>
    </recommendedName>
</protein>
<sequence>MEIQLNKIIILLCMVINIFANDLVNLYRLQGLSAVEKQLEDSLKDKKYWDNYLENKNVDLGYYETKKYVILTHKEKSELELYEINDNQSSLITRNSVIVGEKEGDKYLEGDKKTPEGVYELTSKKTNLDQFYGPLALVTSYPNRFDRTLDKKGYGIWIHGMPLKNEEREKYTRGCIALDNPELEKLDKNIDLDNALLLTSDKEFEKAKKEEISLILSSIFKWKDSWKKSDIKSYLKYYSPEFKKDDGSDFQKFSRYKKRIFSKRERKKIRFSNISITPYPNSLNKRMFKILMDQKYVSPTVNFNGKKELFLEIVNNEVKILVEG</sequence>
<evidence type="ECO:0000256" key="2">
    <source>
        <dbReference type="ARBA" id="ARBA00005992"/>
    </source>
</evidence>
<feature type="active site" description="Proton donor/acceptor" evidence="7">
    <location>
        <position position="159"/>
    </location>
</feature>
<dbReference type="SUPFAM" id="SSF141523">
    <property type="entry name" value="L,D-transpeptidase catalytic domain-like"/>
    <property type="match status" value="1"/>
</dbReference>
<keyword evidence="3" id="KW-0808">Transferase</keyword>
<evidence type="ECO:0000256" key="6">
    <source>
        <dbReference type="ARBA" id="ARBA00023316"/>
    </source>
</evidence>
<dbReference type="STRING" id="1850254.LPB137_10805"/>
<keyword evidence="5 7" id="KW-0573">Peptidoglycan synthesis</keyword>
<evidence type="ECO:0000256" key="7">
    <source>
        <dbReference type="PROSITE-ProRule" id="PRU01373"/>
    </source>
</evidence>
<dbReference type="SUPFAM" id="SSF54427">
    <property type="entry name" value="NTF2-like"/>
    <property type="match status" value="1"/>
</dbReference>
<evidence type="ECO:0000313" key="9">
    <source>
        <dbReference type="EMBL" id="APW67004.1"/>
    </source>
</evidence>
<dbReference type="OrthoDB" id="9809748at2"/>
<evidence type="ECO:0000256" key="1">
    <source>
        <dbReference type="ARBA" id="ARBA00004752"/>
    </source>
</evidence>
<gene>
    <name evidence="9" type="ORF">LPB137_10805</name>
</gene>
<dbReference type="InterPro" id="IPR056203">
    <property type="entry name" value="Cds6_C"/>
</dbReference>
<dbReference type="InterPro" id="IPR005490">
    <property type="entry name" value="LD_TPept_cat_dom"/>
</dbReference>
<evidence type="ECO:0000256" key="4">
    <source>
        <dbReference type="ARBA" id="ARBA00022960"/>
    </source>
</evidence>
<evidence type="ECO:0000259" key="8">
    <source>
        <dbReference type="PROSITE" id="PS52029"/>
    </source>
</evidence>
<evidence type="ECO:0000256" key="5">
    <source>
        <dbReference type="ARBA" id="ARBA00022984"/>
    </source>
</evidence>
<keyword evidence="4 7" id="KW-0133">Cell shape</keyword>
<dbReference type="KEGG" id="alp:LPB137_10805"/>
<dbReference type="Proteomes" id="UP000186074">
    <property type="component" value="Chromosome"/>
</dbReference>
<reference evidence="9 10" key="1">
    <citation type="submission" date="2017-01" db="EMBL/GenBank/DDBJ databases">
        <title>Genome sequencing of Arcobacter sp. LPB0137.</title>
        <authorList>
            <person name="Lee G.-W."/>
            <person name="Yi H."/>
        </authorList>
    </citation>
    <scope>NUCLEOTIDE SEQUENCE [LARGE SCALE GENOMIC DNA]</scope>
    <source>
        <strain evidence="9 10">LPB0137</strain>
    </source>
</reference>
<dbReference type="GO" id="GO:0016740">
    <property type="term" value="F:transferase activity"/>
    <property type="evidence" value="ECO:0007669"/>
    <property type="project" value="UniProtKB-KW"/>
</dbReference>
<dbReference type="GO" id="GO:0004180">
    <property type="term" value="F:carboxypeptidase activity"/>
    <property type="evidence" value="ECO:0007669"/>
    <property type="project" value="UniProtKB-ARBA"/>
</dbReference>
<comment type="pathway">
    <text evidence="1 7">Cell wall biogenesis; peptidoglycan biosynthesis.</text>
</comment>
<name>A0A1P8KR14_9BACT</name>
<dbReference type="Pfam" id="PF03734">
    <property type="entry name" value="YkuD"/>
    <property type="match status" value="1"/>
</dbReference>
<keyword evidence="10" id="KW-1185">Reference proteome</keyword>
<dbReference type="Pfam" id="PF24125">
    <property type="entry name" value="Cds6_C"/>
    <property type="match status" value="1"/>
</dbReference>
<dbReference type="GO" id="GO:0071555">
    <property type="term" value="P:cell wall organization"/>
    <property type="evidence" value="ECO:0007669"/>
    <property type="project" value="UniProtKB-UniRule"/>
</dbReference>
<keyword evidence="6 7" id="KW-0961">Cell wall biogenesis/degradation</keyword>
<feature type="active site" description="Nucleophile" evidence="7">
    <location>
        <position position="175"/>
    </location>
</feature>
<evidence type="ECO:0000313" key="10">
    <source>
        <dbReference type="Proteomes" id="UP000186074"/>
    </source>
</evidence>
<dbReference type="CDD" id="cd16913">
    <property type="entry name" value="YkuD_like"/>
    <property type="match status" value="1"/>
</dbReference>
<organism evidence="9 10">
    <name type="scientific">Poseidonibacter parvus</name>
    <dbReference type="NCBI Taxonomy" id="1850254"/>
    <lineage>
        <taxon>Bacteria</taxon>
        <taxon>Pseudomonadati</taxon>
        <taxon>Campylobacterota</taxon>
        <taxon>Epsilonproteobacteria</taxon>
        <taxon>Campylobacterales</taxon>
        <taxon>Arcobacteraceae</taxon>
        <taxon>Poseidonibacter</taxon>
    </lineage>
</organism>
<accession>A0A1P8KR14</accession>
<dbReference type="PANTHER" id="PTHR36699:SF1">
    <property type="entry name" value="L,D-TRANSPEPTIDASE YAFK-RELATED"/>
    <property type="match status" value="1"/>
</dbReference>
<comment type="similarity">
    <text evidence="2">Belongs to the YkuD family.</text>
</comment>
<dbReference type="GO" id="GO:0008360">
    <property type="term" value="P:regulation of cell shape"/>
    <property type="evidence" value="ECO:0007669"/>
    <property type="project" value="UniProtKB-UniRule"/>
</dbReference>
<dbReference type="PANTHER" id="PTHR36699">
    <property type="entry name" value="LD-TRANSPEPTIDASE"/>
    <property type="match status" value="1"/>
</dbReference>
<proteinExistence type="inferred from homology"/>
<dbReference type="AlphaFoldDB" id="A0A1P8KR14"/>
<dbReference type="GO" id="GO:0009252">
    <property type="term" value="P:peptidoglycan biosynthetic process"/>
    <property type="evidence" value="ECO:0007669"/>
    <property type="project" value="UniProtKB-UniPathway"/>
</dbReference>